<dbReference type="InterPro" id="IPR003958">
    <property type="entry name" value="CBFA_NFYB_domain"/>
</dbReference>
<sequence length="196" mass="21729">MNSKEIDAPYSEIIFDTPNDDASQAIEDPYTIAQQEAEVNVDYSPTDLDEFDVEHMRGNEETHNSNNGEENTDENDHAGMTSGSDEEAEAPMEENDHEVAGDKDVNSSEHIEAPSKLFQLPTSRIKSIVKLIPSVHMVNSEAVAVIGKATEMFLKELVSESYQVTRESGKKILAMAHIEGVIQTLPQFEFLDGMLI</sequence>
<dbReference type="InterPro" id="IPR050568">
    <property type="entry name" value="Transcr_DNA_Rep_Reg"/>
</dbReference>
<evidence type="ECO:0000259" key="4">
    <source>
        <dbReference type="Pfam" id="PF00808"/>
    </source>
</evidence>
<dbReference type="AlphaFoldDB" id="A0A0R3SKQ7"/>
<reference evidence="6 8" key="3">
    <citation type="submission" date="2019-07" db="EMBL/GenBank/DDBJ databases">
        <authorList>
            <person name="Jastrzebski P J."/>
            <person name="Paukszto L."/>
            <person name="Jastrzebski P J."/>
        </authorList>
    </citation>
    <scope>NUCLEOTIDE SEQUENCE [LARGE SCALE GENOMIC DNA]</scope>
    <source>
        <strain evidence="6 8">WMS-il1</strain>
    </source>
</reference>
<dbReference type="PANTHER" id="PTHR10252">
    <property type="entry name" value="HISTONE-LIKE TRANSCRIPTION FACTOR CCAAT-RELATED"/>
    <property type="match status" value="1"/>
</dbReference>
<organism evidence="9">
    <name type="scientific">Hymenolepis diminuta</name>
    <name type="common">Rat tapeworm</name>
    <dbReference type="NCBI Taxonomy" id="6216"/>
    <lineage>
        <taxon>Eukaryota</taxon>
        <taxon>Metazoa</taxon>
        <taxon>Spiralia</taxon>
        <taxon>Lophotrochozoa</taxon>
        <taxon>Platyhelminthes</taxon>
        <taxon>Cestoda</taxon>
        <taxon>Eucestoda</taxon>
        <taxon>Cyclophyllidea</taxon>
        <taxon>Hymenolepididae</taxon>
        <taxon>Hymenolepis</taxon>
    </lineage>
</organism>
<evidence type="ECO:0000256" key="1">
    <source>
        <dbReference type="ARBA" id="ARBA00004123"/>
    </source>
</evidence>
<evidence type="ECO:0000313" key="5">
    <source>
        <dbReference type="EMBL" id="VDL57838.1"/>
    </source>
</evidence>
<feature type="region of interest" description="Disordered" evidence="3">
    <location>
        <begin position="1"/>
        <end position="25"/>
    </location>
</feature>
<name>A0A0R3SKQ7_HYMDI</name>
<dbReference type="GO" id="GO:0006261">
    <property type="term" value="P:DNA-templated DNA replication"/>
    <property type="evidence" value="ECO:0007669"/>
    <property type="project" value="TreeGrafter"/>
</dbReference>
<proteinExistence type="predicted"/>
<dbReference type="Proteomes" id="UP000274504">
    <property type="component" value="Unassembled WGS sequence"/>
</dbReference>
<dbReference type="PANTHER" id="PTHR10252:SF79">
    <property type="entry name" value="DNA POLYMERASE EPSILON SUBUNIT 4"/>
    <property type="match status" value="1"/>
</dbReference>
<dbReference type="CDD" id="cd22929">
    <property type="entry name" value="HFD_POLE4-like"/>
    <property type="match status" value="1"/>
</dbReference>
<evidence type="ECO:0000313" key="7">
    <source>
        <dbReference type="Proteomes" id="UP000274504"/>
    </source>
</evidence>
<evidence type="ECO:0000256" key="2">
    <source>
        <dbReference type="ARBA" id="ARBA00023242"/>
    </source>
</evidence>
<comment type="subcellular location">
    <subcellularLocation>
        <location evidence="1">Nucleus</location>
    </subcellularLocation>
</comment>
<keyword evidence="2" id="KW-0539">Nucleus</keyword>
<dbReference type="EMBL" id="CABIJS010000177">
    <property type="protein sequence ID" value="VUZ45608.1"/>
    <property type="molecule type" value="Genomic_DNA"/>
</dbReference>
<dbReference type="Gene3D" id="1.10.20.10">
    <property type="entry name" value="Histone, subunit A"/>
    <property type="match status" value="1"/>
</dbReference>
<dbReference type="STRING" id="6216.A0A0R3SKQ7"/>
<keyword evidence="8" id="KW-1185">Reference proteome</keyword>
<reference evidence="5 7" key="2">
    <citation type="submission" date="2018-11" db="EMBL/GenBank/DDBJ databases">
        <authorList>
            <consortium name="Pathogen Informatics"/>
        </authorList>
    </citation>
    <scope>NUCLEOTIDE SEQUENCE [LARGE SCALE GENOMIC DNA]</scope>
</reference>
<accession>A0A0R3SKQ7</accession>
<evidence type="ECO:0000313" key="6">
    <source>
        <dbReference type="EMBL" id="VUZ45608.1"/>
    </source>
</evidence>
<dbReference type="InterPro" id="IPR009072">
    <property type="entry name" value="Histone-fold"/>
</dbReference>
<evidence type="ECO:0000313" key="9">
    <source>
        <dbReference type="WBParaSite" id="HDID_0000552201-mRNA-1"/>
    </source>
</evidence>
<evidence type="ECO:0000313" key="8">
    <source>
        <dbReference type="Proteomes" id="UP000321570"/>
    </source>
</evidence>
<feature type="compositionally biased region" description="Basic and acidic residues" evidence="3">
    <location>
        <begin position="97"/>
        <end position="107"/>
    </location>
</feature>
<evidence type="ECO:0000256" key="3">
    <source>
        <dbReference type="SAM" id="MobiDB-lite"/>
    </source>
</evidence>
<dbReference type="GO" id="GO:0046982">
    <property type="term" value="F:protein heterodimerization activity"/>
    <property type="evidence" value="ECO:0007669"/>
    <property type="project" value="InterPro"/>
</dbReference>
<dbReference type="WBParaSite" id="HDID_0000552201-mRNA-1">
    <property type="protein sequence ID" value="HDID_0000552201-mRNA-1"/>
    <property type="gene ID" value="HDID_0000552201"/>
</dbReference>
<dbReference type="Proteomes" id="UP000321570">
    <property type="component" value="Unassembled WGS sequence"/>
</dbReference>
<protein>
    <submittedName>
        <fullName evidence="9">CBFD_NFYB_HMF domain-containing protein</fullName>
    </submittedName>
</protein>
<feature type="domain" description="Transcription factor CBF/NF-Y/archaeal histone" evidence="4">
    <location>
        <begin position="119"/>
        <end position="179"/>
    </location>
</feature>
<dbReference type="OrthoDB" id="636685at2759"/>
<dbReference type="SUPFAM" id="SSF47113">
    <property type="entry name" value="Histone-fold"/>
    <property type="match status" value="1"/>
</dbReference>
<gene>
    <name evidence="5" type="ORF">HDID_LOCUS5520</name>
    <name evidence="6" type="ORF">WMSIL1_LOCUS5457</name>
</gene>
<dbReference type="GO" id="GO:0008622">
    <property type="term" value="C:epsilon DNA polymerase complex"/>
    <property type="evidence" value="ECO:0007669"/>
    <property type="project" value="TreeGrafter"/>
</dbReference>
<feature type="compositionally biased region" description="Acidic residues" evidence="3">
    <location>
        <begin position="84"/>
        <end position="96"/>
    </location>
</feature>
<dbReference type="EMBL" id="UYSG01002932">
    <property type="protein sequence ID" value="VDL57838.1"/>
    <property type="molecule type" value="Genomic_DNA"/>
</dbReference>
<feature type="region of interest" description="Disordered" evidence="3">
    <location>
        <begin position="53"/>
        <end position="107"/>
    </location>
</feature>
<reference evidence="9" key="1">
    <citation type="submission" date="2017-02" db="UniProtKB">
        <authorList>
            <consortium name="WormBaseParasite"/>
        </authorList>
    </citation>
    <scope>IDENTIFICATION</scope>
</reference>
<dbReference type="Pfam" id="PF00808">
    <property type="entry name" value="CBFD_NFYB_HMF"/>
    <property type="match status" value="1"/>
</dbReference>
<feature type="compositionally biased region" description="Basic and acidic residues" evidence="3">
    <location>
        <begin position="53"/>
        <end position="63"/>
    </location>
</feature>